<evidence type="ECO:0000256" key="1">
    <source>
        <dbReference type="SAM" id="MobiDB-lite"/>
    </source>
</evidence>
<comment type="caution">
    <text evidence="2">The sequence shown here is derived from an EMBL/GenBank/DDBJ whole genome shotgun (WGS) entry which is preliminary data.</text>
</comment>
<feature type="compositionally biased region" description="Low complexity" evidence="1">
    <location>
        <begin position="467"/>
        <end position="480"/>
    </location>
</feature>
<feature type="region of interest" description="Disordered" evidence="1">
    <location>
        <begin position="465"/>
        <end position="723"/>
    </location>
</feature>
<organism evidence="2 3">
    <name type="scientific">Cryptosporidium hominis</name>
    <dbReference type="NCBI Taxonomy" id="237895"/>
    <lineage>
        <taxon>Eukaryota</taxon>
        <taxon>Sar</taxon>
        <taxon>Alveolata</taxon>
        <taxon>Apicomplexa</taxon>
        <taxon>Conoidasida</taxon>
        <taxon>Coccidia</taxon>
        <taxon>Eucoccidiorida</taxon>
        <taxon>Eimeriorina</taxon>
        <taxon>Cryptosporidiidae</taxon>
        <taxon>Cryptosporidium</taxon>
    </lineage>
</organism>
<feature type="compositionally biased region" description="Basic and acidic residues" evidence="1">
    <location>
        <begin position="101"/>
        <end position="110"/>
    </location>
</feature>
<protein>
    <submittedName>
        <fullName evidence="2">Uncharacterized protein</fullName>
    </submittedName>
</protein>
<feature type="region of interest" description="Disordered" evidence="1">
    <location>
        <begin position="96"/>
        <end position="147"/>
    </location>
</feature>
<evidence type="ECO:0000313" key="2">
    <source>
        <dbReference type="EMBL" id="PPS92676.1"/>
    </source>
</evidence>
<gene>
    <name evidence="2" type="ORF">GY17_00003411</name>
</gene>
<keyword evidence="3" id="KW-1185">Reference proteome</keyword>
<feature type="compositionally biased region" description="Low complexity" evidence="1">
    <location>
        <begin position="654"/>
        <end position="689"/>
    </location>
</feature>
<reference evidence="2 3" key="2">
    <citation type="submission" date="2017-10" db="EMBL/GenBank/DDBJ databases">
        <title>Consistent, comparative and evidence-based genome annotation and re-annotation for the closely-related species, Cryptosporidium parvum, C. hominis and C. tyzzeri.</title>
        <authorList>
            <person name="Baptista R.P."/>
            <person name="Li Y."/>
            <person name="Sateriale A."/>
            <person name="Striepen B."/>
            <person name="Kissinger J.C."/>
        </authorList>
    </citation>
    <scope>NUCLEOTIDE SEQUENCE [LARGE SCALE GENOMIC DNA]</scope>
    <source>
        <strain evidence="2">30976</strain>
    </source>
</reference>
<evidence type="ECO:0000313" key="3">
    <source>
        <dbReference type="Proteomes" id="UP001429100"/>
    </source>
</evidence>
<feature type="compositionally biased region" description="Low complexity" evidence="1">
    <location>
        <begin position="584"/>
        <end position="594"/>
    </location>
</feature>
<name>A0ABX5B847_CRYHO</name>
<dbReference type="Proteomes" id="UP001429100">
    <property type="component" value="Unassembled WGS sequence"/>
</dbReference>
<feature type="compositionally biased region" description="Basic residues" evidence="1">
    <location>
        <begin position="544"/>
        <end position="555"/>
    </location>
</feature>
<accession>A0ABX5B847</accession>
<proteinExistence type="predicted"/>
<dbReference type="EMBL" id="JTAI01000023">
    <property type="protein sequence ID" value="PPS92676.1"/>
    <property type="molecule type" value="Genomic_DNA"/>
</dbReference>
<feature type="region of interest" description="Disordered" evidence="1">
    <location>
        <begin position="310"/>
        <end position="334"/>
    </location>
</feature>
<feature type="compositionally biased region" description="Polar residues" evidence="1">
    <location>
        <begin position="697"/>
        <end position="711"/>
    </location>
</feature>
<reference evidence="2 3" key="1">
    <citation type="submission" date="2014-11" db="EMBL/GenBank/DDBJ databases">
        <title>Comparative genomic analysis of Cryptosporidium hominis reveals occurrence of genetic recombination in virulent subtypes.</title>
        <authorList>
            <person name="Guo Y."/>
            <person name="Tang K."/>
            <person name="Frace M."/>
            <person name="Li N."/>
            <person name="Roellig D.M."/>
            <person name="Sammons S."/>
            <person name="Knipe K."/>
            <person name="Rowe L."/>
            <person name="Feng Y."/>
            <person name="Xiao L."/>
        </authorList>
    </citation>
    <scope>NUCLEOTIDE SEQUENCE [LARGE SCALE GENOMIC DNA]</scope>
    <source>
        <strain evidence="2">30976</strain>
    </source>
</reference>
<feature type="compositionally biased region" description="Polar residues" evidence="1">
    <location>
        <begin position="310"/>
        <end position="321"/>
    </location>
</feature>
<feature type="compositionally biased region" description="Low complexity" evidence="1">
    <location>
        <begin position="111"/>
        <end position="138"/>
    </location>
</feature>
<feature type="compositionally biased region" description="Polar residues" evidence="1">
    <location>
        <begin position="516"/>
        <end position="527"/>
    </location>
</feature>
<feature type="region of interest" description="Disordered" evidence="1">
    <location>
        <begin position="194"/>
        <end position="213"/>
    </location>
</feature>
<sequence length="733" mass="81155">MRFYTIIQFLQYPCKILPLNFADIKSKIKNSKTNHMKAYFNLTIWAFTIICLSQKLNKCPDNILYSSSFSRHYISPCQISHSLLFTRAANNLGTQDDECKEDSNRSRRASESSISSTDFSSSDSESSEYDNSFSSSDESNSDDELPNDDCIANRLKSYLASRLPDKFGQPSNSLRRSSSLNPINSNSRHCDTVCDSGDIGDSDSDGSDSSSLFPTEGNIVTRLKSYLALKLPEKFTQPSNSLRTKSLSSINVDCRRHSTACISDGSFDLDSFSSDESDDDNLAGPRACNFHSLPDLCSGSLDATYSSQSTVNNKKATTQSIHPEPTLPKSYNQLEAPVERPFYSKRHKSSNSGLLGLRQKAISLSPLFSTKVTSYKSPNPIFEPSCFNQKSPKSNVNPYFTNYCSISNIKLPIATKTTKKRLVKKEVLIKSRSNSLSMQHPTLSKTMPERHRSAILRSAYGSNLKGSSFQSSSVLSNSKSSSKRQAPPPPTNPPCSVKTESEKPQKRRAPPPPTTSPYSVKTETKNLQKYRASPPPTSPLCSVKAKKKNLQKRRAPSPPTNSPCSVRAVTKSRKRRAPLPPTHSKSSVKASTRSSNKRRAPSPPSAQPYSLERSLPPSYQELTLLPPIQRSSQSSRAIEKSLQAVTSNLRRRSSSSPPSIHPSLWKHSSSSSSSQQPIRQRSSSLPPRISQRHEHAPTTSTSESFKSSQIKQKPPRPPLPTIQSIHIQRIFNA</sequence>